<comment type="similarity">
    <text evidence="8">Belongs to the aconitase/IPM isomerase family.</text>
</comment>
<dbReference type="SUPFAM" id="SSF52016">
    <property type="entry name" value="LeuD/IlvD-like"/>
    <property type="match status" value="1"/>
</dbReference>
<dbReference type="AlphaFoldDB" id="A0A9W7ZWX1"/>
<keyword evidence="3 8" id="KW-0809">Transit peptide</keyword>
<dbReference type="OrthoDB" id="2224430at2759"/>
<dbReference type="InterPro" id="IPR000573">
    <property type="entry name" value="AconitaseA/IPMdHydase_ssu_swvl"/>
</dbReference>
<dbReference type="InterPro" id="IPR015932">
    <property type="entry name" value="Aconitase_dom2"/>
</dbReference>
<dbReference type="GO" id="GO:0005829">
    <property type="term" value="C:cytosol"/>
    <property type="evidence" value="ECO:0007669"/>
    <property type="project" value="TreeGrafter"/>
</dbReference>
<evidence type="ECO:0000256" key="7">
    <source>
        <dbReference type="ARBA" id="ARBA00023239"/>
    </source>
</evidence>
<dbReference type="Pfam" id="PF00330">
    <property type="entry name" value="Aconitase"/>
    <property type="match status" value="1"/>
</dbReference>
<keyword evidence="6 8" id="KW-0496">Mitochondrion</keyword>
<dbReference type="FunFam" id="3.30.499.10:FF:000004">
    <property type="entry name" value="Aconitate hydratase, mitochondrial"/>
    <property type="match status" value="1"/>
</dbReference>
<dbReference type="NCBIfam" id="NF005558">
    <property type="entry name" value="PRK07229.1"/>
    <property type="match status" value="1"/>
</dbReference>
<feature type="domain" description="Aconitase A/isopropylmalate dehydratase small subunit swivel" evidence="10">
    <location>
        <begin position="609"/>
        <end position="737"/>
    </location>
</feature>
<reference evidence="11" key="1">
    <citation type="submission" date="2022-07" db="EMBL/GenBank/DDBJ databases">
        <title>Phylogenomic reconstructions and comparative analyses of Kickxellomycotina fungi.</title>
        <authorList>
            <person name="Reynolds N.K."/>
            <person name="Stajich J.E."/>
            <person name="Barry K."/>
            <person name="Grigoriev I.V."/>
            <person name="Crous P."/>
            <person name="Smith M.E."/>
        </authorList>
    </citation>
    <scope>NUCLEOTIDE SEQUENCE</scope>
    <source>
        <strain evidence="11">NBRC 100468</strain>
    </source>
</reference>
<dbReference type="InterPro" id="IPR050926">
    <property type="entry name" value="Aconitase/IPM_isomerase"/>
</dbReference>
<comment type="cofactor">
    <cofactor evidence="8">
        <name>[4Fe-4S] cluster</name>
        <dbReference type="ChEBI" id="CHEBI:49883"/>
    </cofactor>
    <text evidence="8">Binds 1 [4Fe-4S] cluster per subunit.</text>
</comment>
<dbReference type="GO" id="GO:0051539">
    <property type="term" value="F:4 iron, 4 sulfur cluster binding"/>
    <property type="evidence" value="ECO:0007669"/>
    <property type="project" value="UniProtKB-UniRule"/>
</dbReference>
<dbReference type="Proteomes" id="UP001150538">
    <property type="component" value="Unassembled WGS sequence"/>
</dbReference>
<dbReference type="PANTHER" id="PTHR43160:SF2">
    <property type="entry name" value="HOMOCITRATE DEHYDRATASE, MITOCHONDRIAL"/>
    <property type="match status" value="1"/>
</dbReference>
<evidence type="ECO:0000259" key="10">
    <source>
        <dbReference type="Pfam" id="PF00694"/>
    </source>
</evidence>
<comment type="caution">
    <text evidence="11">The sequence shown here is derived from an EMBL/GenBank/DDBJ whole genome shotgun (WGS) entry which is preliminary data.</text>
</comment>
<evidence type="ECO:0000256" key="4">
    <source>
        <dbReference type="ARBA" id="ARBA00023004"/>
    </source>
</evidence>
<dbReference type="GO" id="GO:0046872">
    <property type="term" value="F:metal ion binding"/>
    <property type="evidence" value="ECO:0007669"/>
    <property type="project" value="UniProtKB-UniRule"/>
</dbReference>
<dbReference type="PRINTS" id="PR00415">
    <property type="entry name" value="ACONITASE"/>
</dbReference>
<evidence type="ECO:0000256" key="2">
    <source>
        <dbReference type="ARBA" id="ARBA00022723"/>
    </source>
</evidence>
<dbReference type="InterPro" id="IPR018136">
    <property type="entry name" value="Aconitase_4Fe-4S_BS"/>
</dbReference>
<dbReference type="InterPro" id="IPR006248">
    <property type="entry name" value="Aconitase_mito-like"/>
</dbReference>
<comment type="subcellular location">
    <subcellularLocation>
        <location evidence="1 8">Mitochondrion</location>
    </subcellularLocation>
</comment>
<sequence>MTRNRVSSITNGTTIQALLRSLATGTSYLRSYATTTNTASAGPNGPQAKTSVPQYALFEQKLATARSTIFKDRQLTLAEKILFAHLDKPENLTDVPVRGETYLKLRPDRVAMQDASAPLALLQFMLANMPQTAVPASIHCDHLIEAWEGADSDVKASWETSRETYEFLRAAAAKYGIAFWKPGSGIIHQIVLENYAAPGTLMVGTDSHTPNAGGLGMLAIGVGGADAVDAMAGIPWELKSPRILGVKLVGQLGAWCSPKDVILHLTGLLTVKGGTGSIVEYFGEGVNSLSCTGMATICNMGAEIGATTSVFPYGPAMRRYLKATDRVKVSEGADWAQGSYLCADPDVIAHPEKYYDQIIEIDLSKLEPSFNGPFTPDLSTPLSQMKGAVKKNQWPENVSAALIGSCTNSSYQDLSRAASIARQAAAKGLTVAEGTRFLVTPGSEQIRATMERDGLMAAFESIGAKKLANACGPCIGQWNRSNEEVVKDKKPNSIVSSFNRNFRARNDGNPNTLNFLSSPEMVMLSALSGKVGFDPESDTLIGKDGKEFKLEPPTGDELPSKGYEAGREEYKPLLKYDPETPIPIAPTSKFFQVMEPFPAWPGKDYEGLPILIKAHGKCTTDHISAAGKWLRYRGHLDILSNNTLIGAINAENGEANNICNQITGEWGPVPDVARYYKANRLPWVVIGDENYGEGSARESASLSPRYLGGVAVIVKSFARIHETNLKKQGMLPLTFSDPKDYDLVDPSDKVSILGLSSIAPGVPLTLKLEKKSGEVVELKVNHTFNDNQIGWFKAGSALNEIAEMRRQ</sequence>
<dbReference type="FunFam" id="3.20.19.10:FF:000002">
    <property type="entry name" value="Aconitate hydratase, mitochondrial"/>
    <property type="match status" value="1"/>
</dbReference>
<dbReference type="Gene3D" id="3.20.19.10">
    <property type="entry name" value="Aconitase, domain 4"/>
    <property type="match status" value="1"/>
</dbReference>
<protein>
    <recommendedName>
        <fullName evidence="8">Aconitate hydratase, mitochondrial</fullName>
        <shortName evidence="8">Aconitase</shortName>
        <ecNumber evidence="8">4.2.1.-</ecNumber>
    </recommendedName>
</protein>
<dbReference type="InterPro" id="IPR015928">
    <property type="entry name" value="Aconitase/3IPM_dehydase_swvl"/>
</dbReference>
<proteinExistence type="inferred from homology"/>
<dbReference type="Gene3D" id="3.30.499.10">
    <property type="entry name" value="Aconitase, domain 3"/>
    <property type="match status" value="2"/>
</dbReference>
<dbReference type="EMBL" id="JANBPU010000047">
    <property type="protein sequence ID" value="KAJ1918366.1"/>
    <property type="molecule type" value="Genomic_DNA"/>
</dbReference>
<evidence type="ECO:0000313" key="12">
    <source>
        <dbReference type="Proteomes" id="UP001150538"/>
    </source>
</evidence>
<evidence type="ECO:0000256" key="6">
    <source>
        <dbReference type="ARBA" id="ARBA00023128"/>
    </source>
</evidence>
<dbReference type="InterPro" id="IPR036008">
    <property type="entry name" value="Aconitase_4Fe-4S_dom"/>
</dbReference>
<dbReference type="EC" id="4.2.1.-" evidence="8"/>
<keyword evidence="12" id="KW-1185">Reference proteome</keyword>
<dbReference type="NCBIfam" id="TIGR01340">
    <property type="entry name" value="aconitase_mito"/>
    <property type="match status" value="1"/>
</dbReference>
<dbReference type="PROSITE" id="PS00450">
    <property type="entry name" value="ACONITASE_1"/>
    <property type="match status" value="1"/>
</dbReference>
<evidence type="ECO:0000256" key="1">
    <source>
        <dbReference type="ARBA" id="ARBA00004173"/>
    </source>
</evidence>
<keyword evidence="7 8" id="KW-0456">Lyase</keyword>
<keyword evidence="5 8" id="KW-0411">Iron-sulfur</keyword>
<evidence type="ECO:0000259" key="9">
    <source>
        <dbReference type="Pfam" id="PF00330"/>
    </source>
</evidence>
<dbReference type="GO" id="GO:0006099">
    <property type="term" value="P:tricarboxylic acid cycle"/>
    <property type="evidence" value="ECO:0007669"/>
    <property type="project" value="InterPro"/>
</dbReference>
<evidence type="ECO:0000313" key="11">
    <source>
        <dbReference type="EMBL" id="KAJ1918366.1"/>
    </source>
</evidence>
<dbReference type="InterPro" id="IPR015931">
    <property type="entry name" value="Acnase/IPM_dHydase_lsu_aba_1/3"/>
</dbReference>
<dbReference type="FunFam" id="3.40.1060.10:FF:000001">
    <property type="entry name" value="Aconitate hydratase, mitochondrial"/>
    <property type="match status" value="1"/>
</dbReference>
<dbReference type="Pfam" id="PF00694">
    <property type="entry name" value="Aconitase_C"/>
    <property type="match status" value="1"/>
</dbReference>
<dbReference type="GO" id="GO:0005739">
    <property type="term" value="C:mitochondrion"/>
    <property type="evidence" value="ECO:0007669"/>
    <property type="project" value="UniProtKB-SubCell"/>
</dbReference>
<name>A0A9W7ZWX1_9FUNG</name>
<dbReference type="InterPro" id="IPR001030">
    <property type="entry name" value="Acoase/IPM_deHydtase_lsu_aba"/>
</dbReference>
<organism evidence="11 12">
    <name type="scientific">Mycoemilia scoparia</name>
    <dbReference type="NCBI Taxonomy" id="417184"/>
    <lineage>
        <taxon>Eukaryota</taxon>
        <taxon>Fungi</taxon>
        <taxon>Fungi incertae sedis</taxon>
        <taxon>Zoopagomycota</taxon>
        <taxon>Kickxellomycotina</taxon>
        <taxon>Kickxellomycetes</taxon>
        <taxon>Kickxellales</taxon>
        <taxon>Kickxellaceae</taxon>
        <taxon>Mycoemilia</taxon>
    </lineage>
</organism>
<gene>
    <name evidence="11" type="primary">ACO1_1</name>
    <name evidence="11" type="ORF">H4219_002647</name>
</gene>
<dbReference type="GO" id="GO:0003994">
    <property type="term" value="F:aconitate hydratase activity"/>
    <property type="evidence" value="ECO:0007669"/>
    <property type="project" value="InterPro"/>
</dbReference>
<evidence type="ECO:0000256" key="8">
    <source>
        <dbReference type="RuleBase" id="RU362107"/>
    </source>
</evidence>
<dbReference type="PANTHER" id="PTHR43160">
    <property type="entry name" value="ACONITATE HYDRATASE B"/>
    <property type="match status" value="1"/>
</dbReference>
<evidence type="ECO:0000256" key="5">
    <source>
        <dbReference type="ARBA" id="ARBA00023014"/>
    </source>
</evidence>
<evidence type="ECO:0000256" key="3">
    <source>
        <dbReference type="ARBA" id="ARBA00022946"/>
    </source>
</evidence>
<feature type="domain" description="Aconitase/3-isopropylmalate dehydratase large subunit alpha/beta/alpha" evidence="9">
    <location>
        <begin position="80"/>
        <end position="529"/>
    </location>
</feature>
<keyword evidence="4 8" id="KW-0408">Iron</keyword>
<accession>A0A9W7ZWX1</accession>
<keyword evidence="2 8" id="KW-0479">Metal-binding</keyword>
<dbReference type="SUPFAM" id="SSF53732">
    <property type="entry name" value="Aconitase iron-sulfur domain"/>
    <property type="match status" value="1"/>
</dbReference>
<dbReference type="Gene3D" id="3.40.1060.10">
    <property type="entry name" value="Aconitase, Domain 2"/>
    <property type="match status" value="1"/>
</dbReference>